<evidence type="ECO:0000313" key="3">
    <source>
        <dbReference type="Proteomes" id="UP000001940"/>
    </source>
</evidence>
<dbReference type="PIR" id="T24599">
    <property type="entry name" value="T24599"/>
</dbReference>
<dbReference type="EMBL" id="BX284605">
    <property type="protein sequence ID" value="CAB03314.2"/>
    <property type="molecule type" value="Genomic_DNA"/>
</dbReference>
<dbReference type="RefSeq" id="NP_506828.2">
    <property type="nucleotide sequence ID" value="NM_074427.2"/>
</dbReference>
<proteinExistence type="predicted"/>
<organism evidence="2 3">
    <name type="scientific">Caenorhabditis elegans</name>
    <dbReference type="NCBI Taxonomy" id="6239"/>
    <lineage>
        <taxon>Eukaryota</taxon>
        <taxon>Metazoa</taxon>
        <taxon>Ecdysozoa</taxon>
        <taxon>Nematoda</taxon>
        <taxon>Chromadorea</taxon>
        <taxon>Rhabditida</taxon>
        <taxon>Rhabditina</taxon>
        <taxon>Rhabditomorpha</taxon>
        <taxon>Rhabditoidea</taxon>
        <taxon>Rhabditidae</taxon>
        <taxon>Peloderinae</taxon>
        <taxon>Caenorhabditis</taxon>
    </lineage>
</organism>
<dbReference type="WormBase" id="T06E6.4">
    <property type="protein sequence ID" value="CE33688"/>
    <property type="gene ID" value="WBGene00005519"/>
    <property type="gene designation" value="sri-7"/>
</dbReference>
<feature type="transmembrane region" description="Helical" evidence="1">
    <location>
        <begin position="236"/>
        <end position="262"/>
    </location>
</feature>
<dbReference type="AlphaFoldDB" id="O45759"/>
<evidence type="ECO:0000256" key="1">
    <source>
        <dbReference type="SAM" id="Phobius"/>
    </source>
</evidence>
<dbReference type="PANTHER" id="PTHR46964">
    <property type="entry name" value="SERPENTINE RECEPTOR, CLASS I-RELATED"/>
    <property type="match status" value="1"/>
</dbReference>
<name>O45759_CAEEL</name>
<dbReference type="PANTHER" id="PTHR46964:SF1">
    <property type="entry name" value="G PROTEIN-COUPLED RECEPTOR-RELATED"/>
    <property type="match status" value="1"/>
</dbReference>
<feature type="transmembrane region" description="Helical" evidence="1">
    <location>
        <begin position="12"/>
        <end position="36"/>
    </location>
</feature>
<evidence type="ECO:0000313" key="2">
    <source>
        <dbReference type="EMBL" id="CAB03314.2"/>
    </source>
</evidence>
<reference evidence="2 3" key="1">
    <citation type="journal article" date="1998" name="Science">
        <title>Genome sequence of the nematode C. elegans: a platform for investigating biology.</title>
        <authorList>
            <consortium name="The C. elegans sequencing consortium"/>
            <person name="Sulson J.E."/>
            <person name="Waterston R."/>
        </authorList>
    </citation>
    <scope>NUCLEOTIDE SEQUENCE [LARGE SCALE GENOMIC DNA]</scope>
    <source>
        <strain evidence="2 3">Bristol N2</strain>
    </source>
</reference>
<dbReference type="eggNOG" id="ENOG502R2JW">
    <property type="taxonomic scope" value="Eukaryota"/>
</dbReference>
<feature type="transmembrane region" description="Helical" evidence="1">
    <location>
        <begin position="274"/>
        <end position="295"/>
    </location>
</feature>
<dbReference type="InParanoid" id="O45759"/>
<dbReference type="SMR" id="O45759"/>
<dbReference type="Pfam" id="PF10327">
    <property type="entry name" value="7TM_GPCR_Sri"/>
    <property type="match status" value="1"/>
</dbReference>
<dbReference type="GeneID" id="188183"/>
<evidence type="ECO:0000313" key="4">
    <source>
        <dbReference type="WormBase" id="T06E6.4"/>
    </source>
</evidence>
<keyword evidence="1" id="KW-0812">Transmembrane</keyword>
<dbReference type="FunCoup" id="O45759">
    <property type="interactions" value="82"/>
</dbReference>
<sequence length="343" mass="39046">MPAPCPATIPDGYLLTLDIIGGGSLSMNFLAMYMIWFQSPGMHGYKYCLTYMQFASFLVEFNLTVLVPAYYFFPLTGGIAVGEVVRKYISNHMGLTIWMFMFCFVLPASLSCFIYRHTAASQIQNNASKFHLKKLVMILTHIFPFLTALGTWNCQMTFDQKYEYVRKNYPQCLFWLEFDRFEAYDYQVNPWIVRTACAAIGFLMISTCYGIWLGVHTMVILQRLRGHMSVQTYQMHLTALISLGLQMATPTVFILPVYMFVAVIVTDAVDMQRIVSWAPCLMSTHSMLLVTVMIMSNASYRKVLKDKIWNVLGLTRLTGSHIGSEVEPSIRTSNNLIGSRPVS</sequence>
<feature type="transmembrane region" description="Helical" evidence="1">
    <location>
        <begin position="191"/>
        <end position="215"/>
    </location>
</feature>
<keyword evidence="1" id="KW-0472">Membrane</keyword>
<keyword evidence="3" id="KW-1185">Reference proteome</keyword>
<accession>O45759</accession>
<dbReference type="CTD" id="188183"/>
<gene>
    <name evidence="2 4" type="primary">sri-7</name>
    <name evidence="2" type="ORF">CELE_T06E6.4</name>
    <name evidence="4" type="ORF">T06E6.4</name>
</gene>
<keyword evidence="1" id="KW-1133">Transmembrane helix</keyword>
<dbReference type="KEGG" id="cel:CELE_T06E6.4"/>
<feature type="transmembrane region" description="Helical" evidence="1">
    <location>
        <begin position="135"/>
        <end position="152"/>
    </location>
</feature>
<dbReference type="PaxDb" id="6239-T06E6.4"/>
<protein>
    <submittedName>
        <fullName evidence="2">Serpentine Receptor, class I</fullName>
    </submittedName>
</protein>
<feature type="transmembrane region" description="Helical" evidence="1">
    <location>
        <begin position="48"/>
        <end position="73"/>
    </location>
</feature>
<dbReference type="AGR" id="WB:WBGene00005519"/>
<dbReference type="UCSC" id="T06E6.4">
    <property type="organism name" value="c. elegans"/>
</dbReference>
<dbReference type="HOGENOM" id="CLU_067919_0_0_1"/>
<feature type="transmembrane region" description="Helical" evidence="1">
    <location>
        <begin position="93"/>
        <end position="115"/>
    </location>
</feature>
<dbReference type="GO" id="GO:0050907">
    <property type="term" value="P:detection of chemical stimulus involved in sensory perception"/>
    <property type="evidence" value="ECO:0000318"/>
    <property type="project" value="GO_Central"/>
</dbReference>
<dbReference type="PhylomeDB" id="O45759"/>
<dbReference type="InterPro" id="IPR019429">
    <property type="entry name" value="7TM_GPCR_serpentine_rcpt_Sri"/>
</dbReference>
<keyword evidence="2" id="KW-0675">Receptor</keyword>
<dbReference type="Proteomes" id="UP000001940">
    <property type="component" value="Chromosome V"/>
</dbReference>